<evidence type="ECO:0000256" key="3">
    <source>
        <dbReference type="ARBA" id="ARBA00008832"/>
    </source>
</evidence>
<dbReference type="InterPro" id="IPR008271">
    <property type="entry name" value="Ser/Thr_kinase_AS"/>
</dbReference>
<dbReference type="GO" id="GO:0004930">
    <property type="term" value="F:G protein-coupled receptor activity"/>
    <property type="evidence" value="ECO:0007669"/>
    <property type="project" value="InterPro"/>
</dbReference>
<dbReference type="PROSITE" id="PS50262">
    <property type="entry name" value="G_PROTEIN_RECEP_F1_2"/>
    <property type="match status" value="1"/>
</dbReference>
<dbReference type="SMART" id="SM00220">
    <property type="entry name" value="S_TKc"/>
    <property type="match status" value="1"/>
</dbReference>
<evidence type="ECO:0000256" key="2">
    <source>
        <dbReference type="ARBA" id="ARBA00004370"/>
    </source>
</evidence>
<dbReference type="Proteomes" id="UP000050741">
    <property type="component" value="Unassembled WGS sequence"/>
</dbReference>
<dbReference type="SMART" id="SM01381">
    <property type="entry name" value="7TM_GPCR_Srsx"/>
    <property type="match status" value="1"/>
</dbReference>
<dbReference type="GO" id="GO:0005737">
    <property type="term" value="C:cytoplasm"/>
    <property type="evidence" value="ECO:0007669"/>
    <property type="project" value="UniProtKB-SubCell"/>
</dbReference>
<dbReference type="InterPro" id="IPR003527">
    <property type="entry name" value="MAP_kinase_CS"/>
</dbReference>
<feature type="region of interest" description="Disordered" evidence="16">
    <location>
        <begin position="442"/>
        <end position="473"/>
    </location>
</feature>
<dbReference type="InterPro" id="IPR000719">
    <property type="entry name" value="Prot_kinase_dom"/>
</dbReference>
<reference evidence="20" key="2">
    <citation type="submission" date="2014-05" db="EMBL/GenBank/DDBJ databases">
        <title>The genome and life-stage specific transcriptomes of Globodera pallida elucidate key aspects of plant parasitism by a cyst nematode.</title>
        <authorList>
            <person name="Cotton J.A."/>
            <person name="Lilley C.J."/>
            <person name="Jones L.M."/>
            <person name="Kikuchi T."/>
            <person name="Reid A.J."/>
            <person name="Thorpe P."/>
            <person name="Tsai I.J."/>
            <person name="Beasley H."/>
            <person name="Blok V."/>
            <person name="Cock P.J.A."/>
            <person name="Van den Akker S.E."/>
            <person name="Holroyd N."/>
            <person name="Hunt M."/>
            <person name="Mantelin S."/>
            <person name="Naghra H."/>
            <person name="Pain A."/>
            <person name="Palomares-Rius J.E."/>
            <person name="Zarowiecki M."/>
            <person name="Berriman M."/>
            <person name="Jones J.T."/>
            <person name="Urwin P.E."/>
        </authorList>
    </citation>
    <scope>NUCLEOTIDE SEQUENCE [LARGE SCALE GENOMIC DNA]</scope>
    <source>
        <strain evidence="20">Lindley</strain>
    </source>
</reference>
<dbReference type="PROSITE" id="PS00108">
    <property type="entry name" value="PROTEIN_KINASE_ST"/>
    <property type="match status" value="1"/>
</dbReference>
<dbReference type="Pfam" id="PF00001">
    <property type="entry name" value="7tm_1"/>
    <property type="match status" value="1"/>
</dbReference>
<dbReference type="EC" id="2.7.11.24" evidence="15"/>
<evidence type="ECO:0000256" key="5">
    <source>
        <dbReference type="ARBA" id="ARBA00022553"/>
    </source>
</evidence>
<keyword evidence="12 17" id="KW-0472">Membrane</keyword>
<comment type="subcellular location">
    <subcellularLocation>
        <location evidence="15">Cytoplasm</location>
    </subcellularLocation>
    <subcellularLocation>
        <location evidence="2">Membrane</location>
    </subcellularLocation>
</comment>
<dbReference type="InterPro" id="IPR000276">
    <property type="entry name" value="GPCR_Rhodpsn"/>
</dbReference>
<accession>A0A183C346</accession>
<comment type="catalytic activity">
    <reaction evidence="13">
        <text>L-threonyl-[protein] + ATP = O-phospho-L-threonyl-[protein] + ADP + H(+)</text>
        <dbReference type="Rhea" id="RHEA:46608"/>
        <dbReference type="Rhea" id="RHEA-COMP:11060"/>
        <dbReference type="Rhea" id="RHEA-COMP:11605"/>
        <dbReference type="ChEBI" id="CHEBI:15378"/>
        <dbReference type="ChEBI" id="CHEBI:30013"/>
        <dbReference type="ChEBI" id="CHEBI:30616"/>
        <dbReference type="ChEBI" id="CHEBI:61977"/>
        <dbReference type="ChEBI" id="CHEBI:456216"/>
        <dbReference type="EC" id="2.7.11.24"/>
    </reaction>
</comment>
<evidence type="ECO:0000259" key="18">
    <source>
        <dbReference type="PROSITE" id="PS50011"/>
    </source>
</evidence>
<dbReference type="GO" id="GO:0004707">
    <property type="term" value="F:MAP kinase activity"/>
    <property type="evidence" value="ECO:0007669"/>
    <property type="project" value="UniProtKB-UniRule"/>
</dbReference>
<organism evidence="20 21">
    <name type="scientific">Globodera pallida</name>
    <name type="common">Potato cyst nematode worm</name>
    <name type="synonym">Heterodera pallida</name>
    <dbReference type="NCBI Taxonomy" id="36090"/>
    <lineage>
        <taxon>Eukaryota</taxon>
        <taxon>Metazoa</taxon>
        <taxon>Ecdysozoa</taxon>
        <taxon>Nematoda</taxon>
        <taxon>Chromadorea</taxon>
        <taxon>Rhabditida</taxon>
        <taxon>Tylenchina</taxon>
        <taxon>Tylenchomorpha</taxon>
        <taxon>Tylenchoidea</taxon>
        <taxon>Heteroderidae</taxon>
        <taxon>Heteroderinae</taxon>
        <taxon>Globodera</taxon>
    </lineage>
</organism>
<dbReference type="PANTHER" id="PTHR24055">
    <property type="entry name" value="MITOGEN-ACTIVATED PROTEIN KINASE"/>
    <property type="match status" value="1"/>
</dbReference>
<keyword evidence="9 15" id="KW-0418">Kinase</keyword>
<dbReference type="GO" id="GO:0005524">
    <property type="term" value="F:ATP binding"/>
    <property type="evidence" value="ECO:0007669"/>
    <property type="project" value="UniProtKB-UniRule"/>
</dbReference>
<evidence type="ECO:0000256" key="12">
    <source>
        <dbReference type="ARBA" id="ARBA00023136"/>
    </source>
</evidence>
<evidence type="ECO:0000256" key="10">
    <source>
        <dbReference type="ARBA" id="ARBA00022840"/>
    </source>
</evidence>
<feature type="domain" description="Protein kinase" evidence="18">
    <location>
        <begin position="546"/>
        <end position="843"/>
    </location>
</feature>
<evidence type="ECO:0000259" key="19">
    <source>
        <dbReference type="PROSITE" id="PS50262"/>
    </source>
</evidence>
<dbReference type="FunFam" id="1.10.510.10:FF:000624">
    <property type="entry name" value="Mitogen-activated protein kinase"/>
    <property type="match status" value="1"/>
</dbReference>
<dbReference type="InterPro" id="IPR017452">
    <property type="entry name" value="GPCR_Rhodpsn_7TM"/>
</dbReference>
<dbReference type="Gene3D" id="1.20.1070.10">
    <property type="entry name" value="Rhodopsin 7-helix transmembrane proteins"/>
    <property type="match status" value="1"/>
</dbReference>
<dbReference type="WBParaSite" id="GPLIN_000729000">
    <property type="protein sequence ID" value="GPLIN_000729000"/>
    <property type="gene ID" value="GPLIN_000729000"/>
</dbReference>
<keyword evidence="8 15" id="KW-0547">Nucleotide-binding</keyword>
<dbReference type="PROSITE" id="PS01351">
    <property type="entry name" value="MAPK"/>
    <property type="match status" value="1"/>
</dbReference>
<dbReference type="GO" id="GO:0106310">
    <property type="term" value="F:protein serine kinase activity"/>
    <property type="evidence" value="ECO:0007669"/>
    <property type="project" value="UniProtKB-UniRule"/>
</dbReference>
<comment type="function">
    <text evidence="15">Responds to activation by environmental stress and pro-inflammatory cytokines by phosphorylating a number of transcription factors, and thus regulates transcriptional activity.</text>
</comment>
<evidence type="ECO:0000256" key="11">
    <source>
        <dbReference type="ARBA" id="ARBA00022989"/>
    </source>
</evidence>
<evidence type="ECO:0000313" key="20">
    <source>
        <dbReference type="Proteomes" id="UP000050741"/>
    </source>
</evidence>
<dbReference type="Gene3D" id="1.10.510.10">
    <property type="entry name" value="Transferase(Phosphotransferase) domain 1"/>
    <property type="match status" value="1"/>
</dbReference>
<dbReference type="SUPFAM" id="SSF81321">
    <property type="entry name" value="Family A G protein-coupled receptor-like"/>
    <property type="match status" value="1"/>
</dbReference>
<keyword evidence="11 17" id="KW-1133">Transmembrane helix</keyword>
<feature type="transmembrane region" description="Helical" evidence="17">
    <location>
        <begin position="360"/>
        <end position="378"/>
    </location>
</feature>
<feature type="transmembrane region" description="Helical" evidence="17">
    <location>
        <begin position="219"/>
        <end position="243"/>
    </location>
</feature>
<dbReference type="SUPFAM" id="SSF56112">
    <property type="entry name" value="Protein kinase-like (PK-like)"/>
    <property type="match status" value="1"/>
</dbReference>
<evidence type="ECO:0000256" key="8">
    <source>
        <dbReference type="ARBA" id="ARBA00022741"/>
    </source>
</evidence>
<feature type="transmembrane region" description="Helical" evidence="17">
    <location>
        <begin position="520"/>
        <end position="543"/>
    </location>
</feature>
<evidence type="ECO:0000256" key="16">
    <source>
        <dbReference type="SAM" id="MobiDB-lite"/>
    </source>
</evidence>
<keyword evidence="15" id="KW-0460">Magnesium</keyword>
<proteinExistence type="inferred from homology"/>
<evidence type="ECO:0000256" key="13">
    <source>
        <dbReference type="ARBA" id="ARBA00047592"/>
    </source>
</evidence>
<evidence type="ECO:0000256" key="4">
    <source>
        <dbReference type="ARBA" id="ARBA00022527"/>
    </source>
</evidence>
<evidence type="ECO:0000256" key="14">
    <source>
        <dbReference type="ARBA" id="ARBA00048312"/>
    </source>
</evidence>
<dbReference type="InterPro" id="IPR050117">
    <property type="entry name" value="MAPK"/>
</dbReference>
<keyword evidence="20" id="KW-1185">Reference proteome</keyword>
<comment type="similarity">
    <text evidence="3 15">Belongs to the protein kinase superfamily. CMGC Ser/Thr protein kinase family. MAP kinase subfamily.</text>
</comment>
<evidence type="ECO:0000313" key="21">
    <source>
        <dbReference type="WBParaSite" id="GPLIN_000729000"/>
    </source>
</evidence>
<feature type="transmembrane region" description="Helical" evidence="17">
    <location>
        <begin position="182"/>
        <end position="207"/>
    </location>
</feature>
<dbReference type="Pfam" id="PF00069">
    <property type="entry name" value="Pkinase"/>
    <property type="match status" value="1"/>
</dbReference>
<reference evidence="21" key="3">
    <citation type="submission" date="2016-06" db="UniProtKB">
        <authorList>
            <consortium name="WormBaseParasite"/>
        </authorList>
    </citation>
    <scope>IDENTIFICATION</scope>
</reference>
<feature type="transmembrane region" description="Helical" evidence="17">
    <location>
        <begin position="263"/>
        <end position="280"/>
    </location>
</feature>
<protein>
    <recommendedName>
        <fullName evidence="15">Stress-activated protein kinase JNK</fullName>
        <ecNumber evidence="15">2.7.11.24</ecNumber>
    </recommendedName>
</protein>
<dbReference type="PROSITE" id="PS50011">
    <property type="entry name" value="PROTEIN_KINASE_DOM"/>
    <property type="match status" value="1"/>
</dbReference>
<evidence type="ECO:0000256" key="15">
    <source>
        <dbReference type="RuleBase" id="RU368052"/>
    </source>
</evidence>
<evidence type="ECO:0000256" key="7">
    <source>
        <dbReference type="ARBA" id="ARBA00022692"/>
    </source>
</evidence>
<evidence type="ECO:0000256" key="1">
    <source>
        <dbReference type="ARBA" id="ARBA00001946"/>
    </source>
</evidence>
<evidence type="ECO:0000256" key="9">
    <source>
        <dbReference type="ARBA" id="ARBA00022777"/>
    </source>
</evidence>
<feature type="transmembrane region" description="Helical" evidence="17">
    <location>
        <begin position="301"/>
        <end position="321"/>
    </location>
</feature>
<dbReference type="AlphaFoldDB" id="A0A183C346"/>
<keyword evidence="4 15" id="KW-0723">Serine/threonine-protein kinase</keyword>
<dbReference type="InterPro" id="IPR011009">
    <property type="entry name" value="Kinase-like_dom_sf"/>
</dbReference>
<keyword evidence="5 15" id="KW-0597">Phosphoprotein</keyword>
<feature type="transmembrane region" description="Helical" evidence="17">
    <location>
        <begin position="482"/>
        <end position="500"/>
    </location>
</feature>
<dbReference type="PRINTS" id="PR01772">
    <property type="entry name" value="JNKMAPKINASE"/>
</dbReference>
<dbReference type="InterPro" id="IPR008351">
    <property type="entry name" value="MAPK_JNK"/>
</dbReference>
<comment type="cofactor">
    <cofactor evidence="1 15">
        <name>Mg(2+)</name>
        <dbReference type="ChEBI" id="CHEBI:18420"/>
    </cofactor>
</comment>
<feature type="domain" description="G-protein coupled receptors family 1 profile" evidence="19">
    <location>
        <begin position="198"/>
        <end position="540"/>
    </location>
</feature>
<reference evidence="20" key="1">
    <citation type="submission" date="2013-12" db="EMBL/GenBank/DDBJ databases">
        <authorList>
            <person name="Aslett M."/>
        </authorList>
    </citation>
    <scope>NUCLEOTIDE SEQUENCE [LARGE SCALE GENOMIC DNA]</scope>
    <source>
        <strain evidence="20">Lindley</strain>
    </source>
</reference>
<comment type="catalytic activity">
    <reaction evidence="14">
        <text>L-seryl-[protein] + ATP = O-phospho-L-seryl-[protein] + ADP + H(+)</text>
        <dbReference type="Rhea" id="RHEA:17989"/>
        <dbReference type="Rhea" id="RHEA-COMP:9863"/>
        <dbReference type="Rhea" id="RHEA-COMP:11604"/>
        <dbReference type="ChEBI" id="CHEBI:15378"/>
        <dbReference type="ChEBI" id="CHEBI:29999"/>
        <dbReference type="ChEBI" id="CHEBI:30616"/>
        <dbReference type="ChEBI" id="CHEBI:83421"/>
        <dbReference type="ChEBI" id="CHEBI:456216"/>
        <dbReference type="EC" id="2.7.11.24"/>
    </reaction>
</comment>
<evidence type="ECO:0000256" key="6">
    <source>
        <dbReference type="ARBA" id="ARBA00022679"/>
    </source>
</evidence>
<keyword evidence="10 15" id="KW-0067">ATP-binding</keyword>
<keyword evidence="6 15" id="KW-0808">Transferase</keyword>
<dbReference type="GO" id="GO:0016020">
    <property type="term" value="C:membrane"/>
    <property type="evidence" value="ECO:0007669"/>
    <property type="project" value="UniProtKB-SubCell"/>
</dbReference>
<evidence type="ECO:0000256" key="17">
    <source>
        <dbReference type="SAM" id="Phobius"/>
    </source>
</evidence>
<keyword evidence="7 17" id="KW-0812">Transmembrane</keyword>
<name>A0A183C346_GLOPA</name>
<dbReference type="Gene3D" id="3.30.200.20">
    <property type="entry name" value="Phosphorylase Kinase, domain 1"/>
    <property type="match status" value="1"/>
</dbReference>
<sequence length="911" mass="104136">MDCLAKKMKRFVELKAVTAEVTFVDVIAVLEQMDFSLSELSDYLNSVADFAFCSRVPKFPVQFHQTQQFDRNSTMNLTAELAPFIEIRQKFPDYVGKSSRELEMNQGVANVDLNDTLDSMATPFLELRRIPTRKMSKDLFVSNSPKFNHRLSKCDVAEKGFRSVLSNKGLTLRPVGVEWSRLLLTCIFSAVGLFGFMGNLLTVLVIFRTPSLHSHTNYFLASLAVSDLLLIFVGVSFDIFSLWRRHFNGWTAFSGFCEATSTSISWFTFCSILTIVGLTGERLVAICYPFSLRPYFYHSSMIWLVGVLWVISFFPSLYIGLQFKTVVRDFCGRTHSNIFGNCDFVGWNSQNGQDHYTFEAQLLITFVFPVIFIFYCYVKILQTLNEATFNSHHLNAAQTKHSDGRANKWQRLDHQQQQLLVVERPRPQESIPPSLAENWAERRFGGGPTRSKNASSLTPRRKLTRNSSGRGSIRSQQAHKTVLKMLVTITILFFICYLPYHLERLFVKYAQEYCARVCVLLYPITGLLQYISATLNPIIYNLLRRYEFSASIGSGAQGLVICCNDLLTKQRVAIKRLTRPFANVIHAKRAYREFEIMNLVNHRNIIKLLNAYTPQSSLDEFSDIYLVMECMDANLCSVVQMGLDHERLSFLLYQMLCGINHLHKAGIIHRDLKPSNIVVDMNCQLKILDFGLARNSGENMLMTPYVVTRYYRAPEVVLGNGYTTTVDVWSIGCIFGELIRKEVLFRGSDHVDQWTKIVSVLGTPSIEFTVRLQPTVRQYVESRPRIEARSWQQIFPDISFPPDFVKERVKLDALLARALLAQMLVIDPNNRISVQDALKHPYVNLWYDSGEVDGPAPVPYNEPIHGANLNVEQWKELIYHQIKDYERTHDIFGNSSAAMNGSGSDEMLDEI</sequence>
<dbReference type="FunFam" id="3.30.200.20:FF:000028">
    <property type="entry name" value="Mitogen-activated protein kinase"/>
    <property type="match status" value="1"/>
</dbReference>